<dbReference type="OrthoDB" id="5579281at2759"/>
<feature type="compositionally biased region" description="Polar residues" evidence="1">
    <location>
        <begin position="232"/>
        <end position="247"/>
    </location>
</feature>
<dbReference type="Pfam" id="PF23207">
    <property type="entry name" value="PH_SPO71"/>
    <property type="match status" value="1"/>
</dbReference>
<feature type="compositionally biased region" description="Low complexity" evidence="1">
    <location>
        <begin position="217"/>
        <end position="228"/>
    </location>
</feature>
<feature type="domain" description="PH" evidence="2">
    <location>
        <begin position="848"/>
        <end position="1000"/>
    </location>
</feature>
<evidence type="ECO:0000256" key="1">
    <source>
        <dbReference type="SAM" id="MobiDB-lite"/>
    </source>
</evidence>
<feature type="region of interest" description="Disordered" evidence="1">
    <location>
        <begin position="1"/>
        <end position="44"/>
    </location>
</feature>
<evidence type="ECO:0000259" key="2">
    <source>
        <dbReference type="SMART" id="SM00233"/>
    </source>
</evidence>
<feature type="domain" description="PH" evidence="2">
    <location>
        <begin position="608"/>
        <end position="785"/>
    </location>
</feature>
<accession>A0A067M791</accession>
<feature type="compositionally biased region" description="Polar residues" evidence="1">
    <location>
        <begin position="188"/>
        <end position="200"/>
    </location>
</feature>
<dbReference type="GO" id="GO:1902657">
    <property type="term" value="P:protein localization to prospore membrane"/>
    <property type="evidence" value="ECO:0007669"/>
    <property type="project" value="InterPro"/>
</dbReference>
<dbReference type="InterPro" id="IPR057379">
    <property type="entry name" value="PH_SPO71"/>
</dbReference>
<dbReference type="Proteomes" id="UP000027195">
    <property type="component" value="Unassembled WGS sequence"/>
</dbReference>
<dbReference type="AlphaFoldDB" id="A0A067M791"/>
<name>A0A067M791_BOTB1</name>
<proteinExistence type="predicted"/>
<evidence type="ECO:0000313" key="3">
    <source>
        <dbReference type="EMBL" id="KDQ11404.1"/>
    </source>
</evidence>
<feature type="region of interest" description="Disordered" evidence="1">
    <location>
        <begin position="217"/>
        <end position="258"/>
    </location>
</feature>
<dbReference type="HOGENOM" id="CLU_008203_0_0_1"/>
<keyword evidence="4" id="KW-1185">Reference proteome</keyword>
<sequence>MNSPPRASSSHRRNSAAPSTLRSSPSTTDGQRHDHHAVRRFFIGPMPETVAAPEIRKRRSHFLDGSRQTPKDGTEGFLGLKKDRLFHLFLSEGGRKEDWSREEERGLRDELLTKWKNSGWAGVDNKKRLSNRRWIGQSFEIGQDPLGPQMILEEVPPSESPASRERELSPSPVGDSPASFGDPPPASPSQGPLSDTVTMSDGRVNSATNLINHRSSLLSTSPSQSQLPGQHDSPTSGHEKQNGQSHSEGGHGEMLLPPHRPSVLRKVQSDNNMGPKGKGRQVYFSADTDIAHTESHPVPPLEVLAREDDEVPTTSAAAAARAVVTADNIPSEGGVIMRDRMLVKVAYSRSEALPKEFNEKEAARRPDISDLEWEEYIVAWRQGRIELYEDYALPGKERLQGHKHLAFYIPLEAPATTVSLYSAVDASFCILREPSKHDRFRLRQAGLGVFIFKMKSRSRSIDWLWNLWRELEGEIPPSIEIRCPALGSRVRFEIPRFDPLGGEGYKMFSRDYVLGLCRDSLAGIPNWDVLIEEQLRNGGKLMLAWRKGTRLEWIWLDEDVNGNRRNWEVLYGLALREVRAPSHLEIHLARHHSCKVTLSNGERMAEPLAVEGYAYRRQKKSGTRTRIYLAVHDGLIFTMRAQNAHPPAPPTPGFSKENEDRVPCAFSSREIEARRGAEQILGAVGCISIRNIASVQMTALEPGAGQTSPTPGAEDAEFDILSQNDPARSQGDNETTSTVFGGAYTKARKSFELVMHSGDVLKFEAPNRAAAQEWVSHLQQHLEYWTRRHRLDAHSEMELVKLSTGQPNVVCNRLGDSKIVPELPDPDAASPSLVKFWSTCVLEGCRPIVKSGKLFAKKGVRNQYKYILMVLVSGHLVMFHITKTRPAFHHQSRVISLLDAYTYSGQLAVMLLPRGPESRSTVTPRRYADGLEAADNEEDNTFLLWYRPQPAGWKYEDNAANPTETVPPLGGKHKFHVFKARSKLERDAWCWAINCEIERVVRAAKGRETKVRNSGELERSKCK</sequence>
<gene>
    <name evidence="3" type="ORF">BOTBODRAFT_57377</name>
</gene>
<evidence type="ECO:0000313" key="4">
    <source>
        <dbReference type="Proteomes" id="UP000027195"/>
    </source>
</evidence>
<dbReference type="PANTHER" id="PTHR28076:SF1">
    <property type="entry name" value="PROSPORE MEMBRANE ADAPTER PROTEIN SPO71"/>
    <property type="match status" value="1"/>
</dbReference>
<dbReference type="InParanoid" id="A0A067M791"/>
<reference evidence="4" key="1">
    <citation type="journal article" date="2014" name="Proc. Natl. Acad. Sci. U.S.A.">
        <title>Extensive sampling of basidiomycete genomes demonstrates inadequacy of the white-rot/brown-rot paradigm for wood decay fungi.</title>
        <authorList>
            <person name="Riley R."/>
            <person name="Salamov A.A."/>
            <person name="Brown D.W."/>
            <person name="Nagy L.G."/>
            <person name="Floudas D."/>
            <person name="Held B.W."/>
            <person name="Levasseur A."/>
            <person name="Lombard V."/>
            <person name="Morin E."/>
            <person name="Otillar R."/>
            <person name="Lindquist E.A."/>
            <person name="Sun H."/>
            <person name="LaButti K.M."/>
            <person name="Schmutz J."/>
            <person name="Jabbour D."/>
            <person name="Luo H."/>
            <person name="Baker S.E."/>
            <person name="Pisabarro A.G."/>
            <person name="Walton J.D."/>
            <person name="Blanchette R.A."/>
            <person name="Henrissat B."/>
            <person name="Martin F."/>
            <person name="Cullen D."/>
            <person name="Hibbett D.S."/>
            <person name="Grigoriev I.V."/>
        </authorList>
    </citation>
    <scope>NUCLEOTIDE SEQUENCE [LARGE SCALE GENOMIC DNA]</scope>
    <source>
        <strain evidence="4">FD-172 SS1</strain>
    </source>
</reference>
<dbReference type="SUPFAM" id="SSF50729">
    <property type="entry name" value="PH domain-like"/>
    <property type="match status" value="1"/>
</dbReference>
<feature type="region of interest" description="Disordered" evidence="1">
    <location>
        <begin position="140"/>
        <end position="200"/>
    </location>
</feature>
<dbReference type="Pfam" id="PF15404">
    <property type="entry name" value="PH_4"/>
    <property type="match status" value="1"/>
</dbReference>
<organism evidence="3 4">
    <name type="scientific">Botryobasidium botryosum (strain FD-172 SS1)</name>
    <dbReference type="NCBI Taxonomy" id="930990"/>
    <lineage>
        <taxon>Eukaryota</taxon>
        <taxon>Fungi</taxon>
        <taxon>Dikarya</taxon>
        <taxon>Basidiomycota</taxon>
        <taxon>Agaricomycotina</taxon>
        <taxon>Agaricomycetes</taxon>
        <taxon>Cantharellales</taxon>
        <taxon>Botryobasidiaceae</taxon>
        <taxon>Botryobasidium</taxon>
    </lineage>
</organism>
<protein>
    <recommendedName>
        <fullName evidence="2">PH domain-containing protein</fullName>
    </recommendedName>
</protein>
<dbReference type="InterPro" id="IPR040345">
    <property type="entry name" value="Mug56/Spo71"/>
</dbReference>
<dbReference type="STRING" id="930990.A0A067M791"/>
<dbReference type="PANTHER" id="PTHR28076">
    <property type="entry name" value="SPORULATION-SPECIFIC PROTEIN 71"/>
    <property type="match status" value="1"/>
</dbReference>
<dbReference type="InterPro" id="IPR039486">
    <property type="entry name" value="Mug56/Spo71_PH"/>
</dbReference>
<feature type="compositionally biased region" description="Polar residues" evidence="1">
    <location>
        <begin position="20"/>
        <end position="29"/>
    </location>
</feature>
<dbReference type="SMART" id="SM00233">
    <property type="entry name" value="PH"/>
    <property type="match status" value="2"/>
</dbReference>
<dbReference type="EMBL" id="KL198058">
    <property type="protein sequence ID" value="KDQ11404.1"/>
    <property type="molecule type" value="Genomic_DNA"/>
</dbReference>
<dbReference type="InterPro" id="IPR001849">
    <property type="entry name" value="PH_domain"/>
</dbReference>